<dbReference type="OrthoDB" id="2086264at2"/>
<organism evidence="1 2">
    <name type="scientific">Desulfosporosinus acidiphilus (strain DSM 22704 / JCM 16185 / SJ4)</name>
    <dbReference type="NCBI Taxonomy" id="646529"/>
    <lineage>
        <taxon>Bacteria</taxon>
        <taxon>Bacillati</taxon>
        <taxon>Bacillota</taxon>
        <taxon>Clostridia</taxon>
        <taxon>Eubacteriales</taxon>
        <taxon>Desulfitobacteriaceae</taxon>
        <taxon>Desulfosporosinus</taxon>
    </lineage>
</organism>
<evidence type="ECO:0000313" key="2">
    <source>
        <dbReference type="Proteomes" id="UP000002892"/>
    </source>
</evidence>
<dbReference type="KEGG" id="dai:Desaci_2010"/>
<dbReference type="AlphaFoldDB" id="I4D5B1"/>
<sequence length="70" mass="8050">MTQKNRVISDRNMEVEIMGDILEIRINLARSIGMTRSEKNFLLASSKGTLQIGRDREEKMVLTVYRPKPA</sequence>
<dbReference type="RefSeq" id="WP_014826990.1">
    <property type="nucleotide sequence ID" value="NC_018068.1"/>
</dbReference>
<dbReference type="STRING" id="646529.Desaci_2010"/>
<dbReference type="HOGENOM" id="CLU_197646_1_0_9"/>
<evidence type="ECO:0000313" key="1">
    <source>
        <dbReference type="EMBL" id="AFM40985.1"/>
    </source>
</evidence>
<proteinExistence type="predicted"/>
<dbReference type="EMBL" id="CP003639">
    <property type="protein sequence ID" value="AFM40985.1"/>
    <property type="molecule type" value="Genomic_DNA"/>
</dbReference>
<gene>
    <name evidence="1" type="ordered locus">Desaci_2010</name>
</gene>
<reference evidence="1 2" key="1">
    <citation type="journal article" date="2012" name="J. Bacteriol.">
        <title>Complete genome sequences of Desulfosporosinus orientis DSM765T, Desulfosporosinus youngiae DSM17734T, Desulfosporosinus meridiei DSM13257T, and Desulfosporosinus acidiphilus DSM22704T.</title>
        <authorList>
            <person name="Pester M."/>
            <person name="Brambilla E."/>
            <person name="Alazard D."/>
            <person name="Rattei T."/>
            <person name="Weinmaier T."/>
            <person name="Han J."/>
            <person name="Lucas S."/>
            <person name="Lapidus A."/>
            <person name="Cheng J.F."/>
            <person name="Goodwin L."/>
            <person name="Pitluck S."/>
            <person name="Peters L."/>
            <person name="Ovchinnikova G."/>
            <person name="Teshima H."/>
            <person name="Detter J.C."/>
            <person name="Han C.S."/>
            <person name="Tapia R."/>
            <person name="Land M.L."/>
            <person name="Hauser L."/>
            <person name="Kyrpides N.C."/>
            <person name="Ivanova N.N."/>
            <person name="Pagani I."/>
            <person name="Huntmann M."/>
            <person name="Wei C.L."/>
            <person name="Davenport K.W."/>
            <person name="Daligault H."/>
            <person name="Chain P.S."/>
            <person name="Chen A."/>
            <person name="Mavromatis K."/>
            <person name="Markowitz V."/>
            <person name="Szeto E."/>
            <person name="Mikhailova N."/>
            <person name="Pati A."/>
            <person name="Wagner M."/>
            <person name="Woyke T."/>
            <person name="Ollivier B."/>
            <person name="Klenk H.P."/>
            <person name="Spring S."/>
            <person name="Loy A."/>
        </authorList>
    </citation>
    <scope>NUCLEOTIDE SEQUENCE [LARGE SCALE GENOMIC DNA]</scope>
    <source>
        <strain evidence="2">DSM 22704 / JCM 16185 / SJ4</strain>
    </source>
</reference>
<name>I4D5B1_DESAJ</name>
<dbReference type="Proteomes" id="UP000002892">
    <property type="component" value="Chromosome"/>
</dbReference>
<protein>
    <submittedName>
        <fullName evidence="1">Uncharacterized protein</fullName>
    </submittedName>
</protein>
<keyword evidence="2" id="KW-1185">Reference proteome</keyword>
<accession>I4D5B1</accession>